<comment type="catalytic activity">
    <reaction evidence="12">
        <text>(6R)-5,10-methenyltetrahydrofolate + H2O = (6R)-10-formyltetrahydrofolate + H(+)</text>
        <dbReference type="Rhea" id="RHEA:23700"/>
        <dbReference type="ChEBI" id="CHEBI:15377"/>
        <dbReference type="ChEBI" id="CHEBI:15378"/>
        <dbReference type="ChEBI" id="CHEBI:57455"/>
        <dbReference type="ChEBI" id="CHEBI:195366"/>
        <dbReference type="EC" id="3.5.4.9"/>
    </reaction>
</comment>
<dbReference type="OrthoDB" id="9455at2157"/>
<dbReference type="PRINTS" id="PR00085">
    <property type="entry name" value="THFDHDRGNASE"/>
</dbReference>
<dbReference type="EMBL" id="CP026995">
    <property type="protein sequence ID" value="QLH07156.1"/>
    <property type="molecule type" value="Genomic_DNA"/>
</dbReference>
<dbReference type="InterPro" id="IPR036291">
    <property type="entry name" value="NAD(P)-bd_dom_sf"/>
</dbReference>
<dbReference type="Gene3D" id="3.40.50.10860">
    <property type="entry name" value="Leucine Dehydrogenase, chain A, domain 1"/>
    <property type="match status" value="1"/>
</dbReference>
<evidence type="ECO:0000313" key="15">
    <source>
        <dbReference type="EMBL" id="QLH07156.1"/>
    </source>
</evidence>
<evidence type="ECO:0000256" key="12">
    <source>
        <dbReference type="HAMAP-Rule" id="MF_01576"/>
    </source>
</evidence>
<dbReference type="SUPFAM" id="SSF53223">
    <property type="entry name" value="Aminoacid dehydrogenase-like, N-terminal domain"/>
    <property type="match status" value="1"/>
</dbReference>
<comment type="similarity">
    <text evidence="12">Belongs to the tetrahydrofolate dehydrogenase/cyclohydrolase family.</text>
</comment>
<keyword evidence="16" id="KW-1185">Reference proteome</keyword>
<organism evidence="15 16">
    <name type="scientific">Nitrosopumilus ureiphilus</name>
    <dbReference type="NCBI Taxonomy" id="1470067"/>
    <lineage>
        <taxon>Archaea</taxon>
        <taxon>Nitrososphaerota</taxon>
        <taxon>Nitrososphaeria</taxon>
        <taxon>Nitrosopumilales</taxon>
        <taxon>Nitrosopumilaceae</taxon>
        <taxon>Nitrosopumilus</taxon>
    </lineage>
</organism>
<dbReference type="GeneID" id="56068189"/>
<dbReference type="FunFam" id="3.40.50.10860:FF:000005">
    <property type="entry name" value="C-1-tetrahydrofolate synthase, cytoplasmic, putative"/>
    <property type="match status" value="1"/>
</dbReference>
<dbReference type="GO" id="GO:0035999">
    <property type="term" value="P:tetrahydrofolate interconversion"/>
    <property type="evidence" value="ECO:0007669"/>
    <property type="project" value="UniProtKB-UniRule"/>
</dbReference>
<dbReference type="InterPro" id="IPR020631">
    <property type="entry name" value="THF_DH/CycHdrlase_NAD-bd_dom"/>
</dbReference>
<evidence type="ECO:0000256" key="8">
    <source>
        <dbReference type="ARBA" id="ARBA00023002"/>
    </source>
</evidence>
<dbReference type="CDD" id="cd01080">
    <property type="entry name" value="NAD_bind_m-THF_DH_Cyclohyd"/>
    <property type="match status" value="1"/>
</dbReference>
<evidence type="ECO:0000256" key="5">
    <source>
        <dbReference type="ARBA" id="ARBA00022755"/>
    </source>
</evidence>
<dbReference type="Pfam" id="PF00763">
    <property type="entry name" value="THF_DHG_CYH"/>
    <property type="match status" value="1"/>
</dbReference>
<evidence type="ECO:0000313" key="16">
    <source>
        <dbReference type="Proteomes" id="UP000509478"/>
    </source>
</evidence>
<evidence type="ECO:0000256" key="6">
    <source>
        <dbReference type="ARBA" id="ARBA00022801"/>
    </source>
</evidence>
<dbReference type="HAMAP" id="MF_01576">
    <property type="entry name" value="THF_DHG_CYH"/>
    <property type="match status" value="1"/>
</dbReference>
<dbReference type="GO" id="GO:0005829">
    <property type="term" value="C:cytosol"/>
    <property type="evidence" value="ECO:0007669"/>
    <property type="project" value="TreeGrafter"/>
</dbReference>
<dbReference type="InterPro" id="IPR000672">
    <property type="entry name" value="THF_DH/CycHdrlase"/>
</dbReference>
<comment type="function">
    <text evidence="12">Catalyzes the oxidation of 5,10-methylenetetrahydrofolate to 5,10-methenyltetrahydrofolate and then the hydrolysis of 5,10-methenyltetrahydrofolate to 10-formyltetrahydrofolate.</text>
</comment>
<reference evidence="15 16" key="1">
    <citation type="submission" date="2018-02" db="EMBL/GenBank/DDBJ databases">
        <title>Complete genome of Nitrosopumilus ureaphilus PS0.</title>
        <authorList>
            <person name="Qin W."/>
            <person name="Zheng Y."/>
            <person name="Stahl D.A."/>
        </authorList>
    </citation>
    <scope>NUCLEOTIDE SEQUENCE [LARGE SCALE GENOMIC DNA]</scope>
    <source>
        <strain evidence="15 16">PS0</strain>
    </source>
</reference>
<dbReference type="GO" id="GO:0000105">
    <property type="term" value="P:L-histidine biosynthetic process"/>
    <property type="evidence" value="ECO:0007669"/>
    <property type="project" value="UniProtKB-KW"/>
</dbReference>
<keyword evidence="8 12" id="KW-0560">Oxidoreductase</keyword>
<evidence type="ECO:0000259" key="13">
    <source>
        <dbReference type="Pfam" id="PF00763"/>
    </source>
</evidence>
<evidence type="ECO:0000259" key="14">
    <source>
        <dbReference type="Pfam" id="PF02882"/>
    </source>
</evidence>
<dbReference type="PANTHER" id="PTHR48099">
    <property type="entry name" value="C-1-TETRAHYDROFOLATE SYNTHASE, CYTOPLASMIC-RELATED"/>
    <property type="match status" value="1"/>
</dbReference>
<proteinExistence type="inferred from homology"/>
<comment type="subunit">
    <text evidence="2 12">Homodimer.</text>
</comment>
<feature type="domain" description="Tetrahydrofolate dehydrogenase/cyclohydrolase NAD(P)-binding" evidence="14">
    <location>
        <begin position="139"/>
        <end position="280"/>
    </location>
</feature>
<keyword evidence="11 12" id="KW-0511">Multifunctional enzyme</keyword>
<keyword evidence="4 12" id="KW-0028">Amino-acid biosynthesis</keyword>
<keyword evidence="7 12" id="KW-0521">NADP</keyword>
<dbReference type="GO" id="GO:0009086">
    <property type="term" value="P:methionine biosynthetic process"/>
    <property type="evidence" value="ECO:0007669"/>
    <property type="project" value="UniProtKB-KW"/>
</dbReference>
<comment type="catalytic activity">
    <reaction evidence="12">
        <text>(6R)-5,10-methylene-5,6,7,8-tetrahydrofolate + NADP(+) = (6R)-5,10-methenyltetrahydrofolate + NADPH</text>
        <dbReference type="Rhea" id="RHEA:22812"/>
        <dbReference type="ChEBI" id="CHEBI:15636"/>
        <dbReference type="ChEBI" id="CHEBI:57455"/>
        <dbReference type="ChEBI" id="CHEBI:57783"/>
        <dbReference type="ChEBI" id="CHEBI:58349"/>
        <dbReference type="EC" id="1.5.1.5"/>
    </reaction>
</comment>
<sequence length="289" mass="31244">MAGIKIDGKAIAQSVKDRVKKAAEELKAQGISPCLATILIGDNPASATYVRNKHIACKEVGIATKDHKLDSNITQMELNKIIDNLNMDSSVHGILVQLPLPEQLDEFATTSRISPLKDVDGLTPHNAGLLSMKKAALVACTPSGVMEMFEYHEIDLEGKNIVLINRSNLVGKPLYHLLLEKNATVITCHSKTKNLTEFCKSADIIITAVGDRNKFTLTPEMIKEGAIVIDVAISRFQEKLVGDSDYEKIIKKASFATPVPGGVGPMTVAMLLKNTITAASLSNQIGRQS</sequence>
<accession>A0A7D5R248</accession>
<feature type="binding site" evidence="12">
    <location>
        <position position="233"/>
    </location>
    <ligand>
        <name>NADP(+)</name>
        <dbReference type="ChEBI" id="CHEBI:58349"/>
    </ligand>
</feature>
<dbReference type="Pfam" id="PF02882">
    <property type="entry name" value="THF_DHG_CYH_C"/>
    <property type="match status" value="1"/>
</dbReference>
<comment type="pathway">
    <text evidence="1 12">One-carbon metabolism; tetrahydrofolate interconversion.</text>
</comment>
<gene>
    <name evidence="12" type="primary">folD</name>
    <name evidence="15" type="ORF">C5F50_08765</name>
</gene>
<dbReference type="PROSITE" id="PS00767">
    <property type="entry name" value="THF_DHG_CYH_2"/>
    <property type="match status" value="1"/>
</dbReference>
<dbReference type="InterPro" id="IPR020630">
    <property type="entry name" value="THF_DH/CycHdrlase_cat_dom"/>
</dbReference>
<evidence type="ECO:0000256" key="3">
    <source>
        <dbReference type="ARBA" id="ARBA00022563"/>
    </source>
</evidence>
<keyword evidence="6 12" id="KW-0378">Hydrolase</keyword>
<dbReference type="EC" id="1.5.1.5" evidence="12"/>
<dbReference type="AlphaFoldDB" id="A0A7D5R248"/>
<evidence type="ECO:0000256" key="9">
    <source>
        <dbReference type="ARBA" id="ARBA00023102"/>
    </source>
</evidence>
<feature type="domain" description="Tetrahydrofolate dehydrogenase/cyclohydrolase catalytic" evidence="13">
    <location>
        <begin position="6"/>
        <end position="120"/>
    </location>
</feature>
<evidence type="ECO:0000256" key="7">
    <source>
        <dbReference type="ARBA" id="ARBA00022857"/>
    </source>
</evidence>
<dbReference type="RefSeq" id="WP_179371021.1">
    <property type="nucleotide sequence ID" value="NZ_CP026995.1"/>
</dbReference>
<dbReference type="SUPFAM" id="SSF51735">
    <property type="entry name" value="NAD(P)-binding Rossmann-fold domains"/>
    <property type="match status" value="1"/>
</dbReference>
<dbReference type="PANTHER" id="PTHR48099:SF5">
    <property type="entry name" value="C-1-TETRAHYDROFOLATE SYNTHASE, CYTOPLASMIC"/>
    <property type="match status" value="1"/>
</dbReference>
<dbReference type="FunFam" id="3.40.50.720:FF:000094">
    <property type="entry name" value="Bifunctional protein FolD"/>
    <property type="match status" value="1"/>
</dbReference>
<keyword evidence="9 12" id="KW-0368">Histidine biosynthesis</keyword>
<dbReference type="Gene3D" id="3.40.50.720">
    <property type="entry name" value="NAD(P)-binding Rossmann-like Domain"/>
    <property type="match status" value="1"/>
</dbReference>
<keyword evidence="5 12" id="KW-0658">Purine biosynthesis</keyword>
<feature type="binding site" evidence="12">
    <location>
        <begin position="165"/>
        <end position="167"/>
    </location>
    <ligand>
        <name>NADP(+)</name>
        <dbReference type="ChEBI" id="CHEBI:58349"/>
    </ligand>
</feature>
<name>A0A7D5R248_9ARCH</name>
<keyword evidence="10 12" id="KW-0486">Methionine biosynthesis</keyword>
<dbReference type="InterPro" id="IPR020867">
    <property type="entry name" value="THF_DH/CycHdrlase_CS"/>
</dbReference>
<evidence type="ECO:0000256" key="1">
    <source>
        <dbReference type="ARBA" id="ARBA00004777"/>
    </source>
</evidence>
<dbReference type="UniPathway" id="UPA00193"/>
<dbReference type="GO" id="GO:0006164">
    <property type="term" value="P:purine nucleotide biosynthetic process"/>
    <property type="evidence" value="ECO:0007669"/>
    <property type="project" value="UniProtKB-KW"/>
</dbReference>
<comment type="caution">
    <text evidence="12">Lacks conserved residue(s) required for the propagation of feature annotation.</text>
</comment>
<dbReference type="InterPro" id="IPR046346">
    <property type="entry name" value="Aminoacid_DH-like_N_sf"/>
</dbReference>
<evidence type="ECO:0000256" key="10">
    <source>
        <dbReference type="ARBA" id="ARBA00023167"/>
    </source>
</evidence>
<dbReference type="GO" id="GO:0004477">
    <property type="term" value="F:methenyltetrahydrofolate cyclohydrolase activity"/>
    <property type="evidence" value="ECO:0007669"/>
    <property type="project" value="UniProtKB-UniRule"/>
</dbReference>
<evidence type="ECO:0000256" key="4">
    <source>
        <dbReference type="ARBA" id="ARBA00022605"/>
    </source>
</evidence>
<dbReference type="KEGG" id="nue:C5F50_08765"/>
<dbReference type="EC" id="3.5.4.9" evidence="12"/>
<dbReference type="Proteomes" id="UP000509478">
    <property type="component" value="Chromosome"/>
</dbReference>
<evidence type="ECO:0000256" key="2">
    <source>
        <dbReference type="ARBA" id="ARBA00011738"/>
    </source>
</evidence>
<keyword evidence="3 12" id="KW-0554">One-carbon metabolism</keyword>
<evidence type="ECO:0000256" key="11">
    <source>
        <dbReference type="ARBA" id="ARBA00023268"/>
    </source>
</evidence>
<dbReference type="GO" id="GO:0004488">
    <property type="term" value="F:methylenetetrahydrofolate dehydrogenase (NADP+) activity"/>
    <property type="evidence" value="ECO:0007669"/>
    <property type="project" value="UniProtKB-UniRule"/>
</dbReference>
<protein>
    <recommendedName>
        <fullName evidence="12">Bifunctional protein FolD</fullName>
    </recommendedName>
    <domain>
        <recommendedName>
            <fullName evidence="12">Methylenetetrahydrofolate dehydrogenase</fullName>
            <ecNumber evidence="12">1.5.1.5</ecNumber>
        </recommendedName>
    </domain>
    <domain>
        <recommendedName>
            <fullName evidence="12">Methenyltetrahydrofolate cyclohydrolase</fullName>
            <ecNumber evidence="12">3.5.4.9</ecNumber>
        </recommendedName>
    </domain>
</protein>